<evidence type="ECO:0000313" key="3">
    <source>
        <dbReference type="Proteomes" id="UP000321827"/>
    </source>
</evidence>
<dbReference type="InterPro" id="IPR011055">
    <property type="entry name" value="Dup_hybrid_motif"/>
</dbReference>
<reference evidence="2 3" key="1">
    <citation type="submission" date="2019-07" db="EMBL/GenBank/DDBJ databases">
        <title>Whole genome shotgun sequence of Oceanithermus desulfurans NBRC 100063.</title>
        <authorList>
            <person name="Hosoyama A."/>
            <person name="Uohara A."/>
            <person name="Ohji S."/>
            <person name="Ichikawa N."/>
        </authorList>
    </citation>
    <scope>NUCLEOTIDE SEQUENCE [LARGE SCALE GENOMIC DNA]</scope>
    <source>
        <strain evidence="2 3">NBRC 100063</strain>
    </source>
</reference>
<name>A0A511RK68_9DEIN</name>
<organism evidence="2 3">
    <name type="scientific">Oceanithermus desulfurans NBRC 100063</name>
    <dbReference type="NCBI Taxonomy" id="1227550"/>
    <lineage>
        <taxon>Bacteria</taxon>
        <taxon>Thermotogati</taxon>
        <taxon>Deinococcota</taxon>
        <taxon>Deinococci</taxon>
        <taxon>Thermales</taxon>
        <taxon>Thermaceae</taxon>
        <taxon>Oceanithermus</taxon>
    </lineage>
</organism>
<feature type="domain" description="LysM" evidence="1">
    <location>
        <begin position="19"/>
        <end position="63"/>
    </location>
</feature>
<dbReference type="PROSITE" id="PS51782">
    <property type="entry name" value="LYSM"/>
    <property type="match status" value="1"/>
</dbReference>
<sequence length="330" mass="35507">MKRWLWWPLALGLALAAAPVHVVRPGETLYRIARTYGVPLEALAAANGIADVNLIRAGQRLVIPSEPSWPADWGLAVTPWPPEQGRPAVFRVPVGVNAVRVFQLEVPVARGVALVPVPADTRPGLHPFVLEGAGLKGELLVLPGGYGSENIVLSEEKNALLDREKIRAEKARLLEACGPWTAELLGPGPWRWPLERVEETSAFGTRRSYNGRPGGWHGGVDLRGEEGTPVYAPAAGVVALSTELYVRGNAVVLRHGLGLCSGYYHLSRRAVEPGQRVAKGELLGYVGATGLVTGPHLHWEVRLLGQTTDPAAFTRPDLWQALAPARAAGR</sequence>
<dbReference type="Pfam" id="PF01476">
    <property type="entry name" value="LysM"/>
    <property type="match status" value="1"/>
</dbReference>
<dbReference type="AlphaFoldDB" id="A0A511RK68"/>
<protein>
    <recommendedName>
        <fullName evidence="1">LysM domain-containing protein</fullName>
    </recommendedName>
</protein>
<dbReference type="GO" id="GO:0004222">
    <property type="term" value="F:metalloendopeptidase activity"/>
    <property type="evidence" value="ECO:0007669"/>
    <property type="project" value="TreeGrafter"/>
</dbReference>
<dbReference type="PANTHER" id="PTHR21666">
    <property type="entry name" value="PEPTIDASE-RELATED"/>
    <property type="match status" value="1"/>
</dbReference>
<dbReference type="SMART" id="SM00257">
    <property type="entry name" value="LysM"/>
    <property type="match status" value="1"/>
</dbReference>
<evidence type="ECO:0000313" key="2">
    <source>
        <dbReference type="EMBL" id="GEM90064.1"/>
    </source>
</evidence>
<gene>
    <name evidence="2" type="ORF">ODE01S_14980</name>
</gene>
<proteinExistence type="predicted"/>
<dbReference type="Gene3D" id="3.10.350.10">
    <property type="entry name" value="LysM domain"/>
    <property type="match status" value="1"/>
</dbReference>
<dbReference type="InterPro" id="IPR016047">
    <property type="entry name" value="M23ase_b-sheet_dom"/>
</dbReference>
<comment type="caution">
    <text evidence="2">The sequence shown here is derived from an EMBL/GenBank/DDBJ whole genome shotgun (WGS) entry which is preliminary data.</text>
</comment>
<dbReference type="EMBL" id="BJXN01000009">
    <property type="protein sequence ID" value="GEM90064.1"/>
    <property type="molecule type" value="Genomic_DNA"/>
</dbReference>
<dbReference type="SUPFAM" id="SSF54106">
    <property type="entry name" value="LysM domain"/>
    <property type="match status" value="1"/>
</dbReference>
<dbReference type="Pfam" id="PF01551">
    <property type="entry name" value="Peptidase_M23"/>
    <property type="match status" value="1"/>
</dbReference>
<dbReference type="RefSeq" id="WP_147147475.1">
    <property type="nucleotide sequence ID" value="NZ_BJXN01000009.1"/>
</dbReference>
<dbReference type="Gene3D" id="2.70.70.10">
    <property type="entry name" value="Glucose Permease (Domain IIA)"/>
    <property type="match status" value="1"/>
</dbReference>
<dbReference type="InterPro" id="IPR018392">
    <property type="entry name" value="LysM"/>
</dbReference>
<evidence type="ECO:0000259" key="1">
    <source>
        <dbReference type="PROSITE" id="PS51782"/>
    </source>
</evidence>
<dbReference type="CDD" id="cd00118">
    <property type="entry name" value="LysM"/>
    <property type="match status" value="1"/>
</dbReference>
<dbReference type="InterPro" id="IPR036779">
    <property type="entry name" value="LysM_dom_sf"/>
</dbReference>
<dbReference type="Proteomes" id="UP000321827">
    <property type="component" value="Unassembled WGS sequence"/>
</dbReference>
<dbReference type="PANTHER" id="PTHR21666:SF270">
    <property type="entry name" value="MUREIN HYDROLASE ACTIVATOR ENVC"/>
    <property type="match status" value="1"/>
</dbReference>
<accession>A0A511RK68</accession>
<dbReference type="CDD" id="cd12797">
    <property type="entry name" value="M23_peptidase"/>
    <property type="match status" value="1"/>
</dbReference>
<dbReference type="OrthoDB" id="9805799at2"/>
<dbReference type="SUPFAM" id="SSF51261">
    <property type="entry name" value="Duplicated hybrid motif"/>
    <property type="match status" value="1"/>
</dbReference>
<dbReference type="InterPro" id="IPR050570">
    <property type="entry name" value="Cell_wall_metabolism_enzyme"/>
</dbReference>